<name>A0A315ZUV4_9FIRM</name>
<dbReference type="CDD" id="cd06225">
    <property type="entry name" value="HAMP"/>
    <property type="match status" value="1"/>
</dbReference>
<feature type="transmembrane region" description="Helical" evidence="5">
    <location>
        <begin position="12"/>
        <end position="35"/>
    </location>
</feature>
<comment type="subcellular location">
    <subcellularLocation>
        <location evidence="1">Membrane</location>
    </subcellularLocation>
</comment>
<dbReference type="InterPro" id="IPR050640">
    <property type="entry name" value="Bact_2-comp_sensor_kinase"/>
</dbReference>
<evidence type="ECO:0000256" key="1">
    <source>
        <dbReference type="ARBA" id="ARBA00004370"/>
    </source>
</evidence>
<dbReference type="PANTHER" id="PTHR34220:SF7">
    <property type="entry name" value="SENSOR HISTIDINE KINASE YPDA"/>
    <property type="match status" value="1"/>
</dbReference>
<keyword evidence="5" id="KW-0812">Transmembrane</keyword>
<dbReference type="Pfam" id="PF02518">
    <property type="entry name" value="HATPase_c"/>
    <property type="match status" value="1"/>
</dbReference>
<dbReference type="SUPFAM" id="SSF55874">
    <property type="entry name" value="ATPase domain of HSP90 chaperone/DNA topoisomerase II/histidine kinase"/>
    <property type="match status" value="1"/>
</dbReference>
<dbReference type="PROSITE" id="PS50885">
    <property type="entry name" value="HAMP"/>
    <property type="match status" value="1"/>
</dbReference>
<evidence type="ECO:0000256" key="3">
    <source>
        <dbReference type="ARBA" id="ARBA00022679"/>
    </source>
</evidence>
<evidence type="ECO:0000313" key="8">
    <source>
        <dbReference type="Proteomes" id="UP000254051"/>
    </source>
</evidence>
<keyword evidence="4 7" id="KW-0418">Kinase</keyword>
<protein>
    <submittedName>
        <fullName evidence="7">Two-component system, sensor histidine kinase YesM</fullName>
    </submittedName>
</protein>
<dbReference type="GO" id="GO:0000155">
    <property type="term" value="F:phosphorelay sensor kinase activity"/>
    <property type="evidence" value="ECO:0007669"/>
    <property type="project" value="InterPro"/>
</dbReference>
<keyword evidence="5" id="KW-0472">Membrane</keyword>
<dbReference type="SMART" id="SM00304">
    <property type="entry name" value="HAMP"/>
    <property type="match status" value="1"/>
</dbReference>
<proteinExistence type="predicted"/>
<dbReference type="InterPro" id="IPR003594">
    <property type="entry name" value="HATPase_dom"/>
</dbReference>
<dbReference type="EMBL" id="UHJJ01000012">
    <property type="protein sequence ID" value="SUQ15447.1"/>
    <property type="molecule type" value="Genomic_DNA"/>
</dbReference>
<dbReference type="PANTHER" id="PTHR34220">
    <property type="entry name" value="SENSOR HISTIDINE KINASE YPDA"/>
    <property type="match status" value="1"/>
</dbReference>
<gene>
    <name evidence="7" type="ORF">SAMN05216529_11297</name>
</gene>
<evidence type="ECO:0000313" key="7">
    <source>
        <dbReference type="EMBL" id="SUQ15447.1"/>
    </source>
</evidence>
<dbReference type="Gene3D" id="6.10.340.10">
    <property type="match status" value="1"/>
</dbReference>
<keyword evidence="2" id="KW-0597">Phosphoprotein</keyword>
<evidence type="ECO:0000256" key="4">
    <source>
        <dbReference type="ARBA" id="ARBA00022777"/>
    </source>
</evidence>
<dbReference type="InterPro" id="IPR036890">
    <property type="entry name" value="HATPase_C_sf"/>
</dbReference>
<feature type="transmembrane region" description="Helical" evidence="5">
    <location>
        <begin position="309"/>
        <end position="330"/>
    </location>
</feature>
<dbReference type="Gene3D" id="3.30.565.10">
    <property type="entry name" value="Histidine kinase-like ATPase, C-terminal domain"/>
    <property type="match status" value="1"/>
</dbReference>
<keyword evidence="5" id="KW-1133">Transmembrane helix</keyword>
<dbReference type="InterPro" id="IPR003660">
    <property type="entry name" value="HAMP_dom"/>
</dbReference>
<evidence type="ECO:0000259" key="6">
    <source>
        <dbReference type="PROSITE" id="PS50885"/>
    </source>
</evidence>
<dbReference type="Pfam" id="PF00672">
    <property type="entry name" value="HAMP"/>
    <property type="match status" value="1"/>
</dbReference>
<keyword evidence="3" id="KW-0808">Transferase</keyword>
<dbReference type="AlphaFoldDB" id="A0A315ZUV4"/>
<accession>A0A315ZUV4</accession>
<keyword evidence="8" id="KW-1185">Reference proteome</keyword>
<feature type="domain" description="HAMP" evidence="6">
    <location>
        <begin position="331"/>
        <end position="384"/>
    </location>
</feature>
<dbReference type="Proteomes" id="UP000254051">
    <property type="component" value="Unassembled WGS sequence"/>
</dbReference>
<sequence length="608" mass="69963">MLPVKKWKLSLVWKISIFMTVIISVLIMVVSVVYLQTFTMSAREDAARELEQSLIKVEQNITGNLEDAHSFLDDLFYKQEFPYFMNDKNVLSKSEMNYYISSLESSLYNGRQLYNNMFGNFLVYSSNKQIGENQGCDWQFHMDTLRKKEYYGEIMDSPKRWLYGKVRNMNLVTTTFKTDKLNMGDSGNEILPLYRKVYDLNTEEVVGVVEIDLNVARLSDSVNLESERGNRGVMVLDDSKNVMVDTFQGSRGVVEEIKGAIDGKSGTKTFSYDEGRYLMLYRTLKDTNLVTVSIVNQEALQNFLRTRVILVWCACILCLLVLFGIVYYLVHNMLKRLVILDDMMGKVREGNFGVVIADDNVEDEVTRITQSFNEMSIRLNKVIEEKVQYEQAQKEAELKALQAQINPHFLYNTLENMRMQCEIDEYYSLGNSLSVLGELFRYSISWGADEVRFELEWKNLKNYISIMQMRYGDSVEFVLEKDDNLDDVIVPKLILQPLIENSFNHGFKNKIPPWEVSITAKNQENTLVITITDNGNGIEPEKLAMLQKCMEENRPFQDGESKRNSIGVTNVKQRIGLLCRPGSTMHIESQPGAGTKIVLVITYATNTY</sequence>
<dbReference type="InterPro" id="IPR010559">
    <property type="entry name" value="Sig_transdc_His_kin_internal"/>
</dbReference>
<organism evidence="7 8">
    <name type="scientific">Faecalicatena contorta</name>
    <dbReference type="NCBI Taxonomy" id="39482"/>
    <lineage>
        <taxon>Bacteria</taxon>
        <taxon>Bacillati</taxon>
        <taxon>Bacillota</taxon>
        <taxon>Clostridia</taxon>
        <taxon>Lachnospirales</taxon>
        <taxon>Lachnospiraceae</taxon>
        <taxon>Faecalicatena</taxon>
    </lineage>
</organism>
<dbReference type="GO" id="GO:0016020">
    <property type="term" value="C:membrane"/>
    <property type="evidence" value="ECO:0007669"/>
    <property type="project" value="UniProtKB-SubCell"/>
</dbReference>
<evidence type="ECO:0000256" key="5">
    <source>
        <dbReference type="SAM" id="Phobius"/>
    </source>
</evidence>
<reference evidence="8" key="1">
    <citation type="submission" date="2017-07" db="EMBL/GenBank/DDBJ databases">
        <authorList>
            <person name="Varghese N."/>
            <person name="Submissions S."/>
        </authorList>
    </citation>
    <scope>NUCLEOTIDE SEQUENCE [LARGE SCALE GENOMIC DNA]</scope>
    <source>
        <strain evidence="8">NLAE-zl-C134</strain>
    </source>
</reference>
<dbReference type="Pfam" id="PF06580">
    <property type="entry name" value="His_kinase"/>
    <property type="match status" value="1"/>
</dbReference>
<evidence type="ECO:0000256" key="2">
    <source>
        <dbReference type="ARBA" id="ARBA00022553"/>
    </source>
</evidence>